<dbReference type="GO" id="GO:0015074">
    <property type="term" value="P:DNA integration"/>
    <property type="evidence" value="ECO:0007669"/>
    <property type="project" value="InterPro"/>
</dbReference>
<feature type="compositionally biased region" description="Polar residues" evidence="1">
    <location>
        <begin position="1397"/>
        <end position="1414"/>
    </location>
</feature>
<keyword evidence="3" id="KW-0808">Transferase</keyword>
<dbReference type="InterPro" id="IPR056924">
    <property type="entry name" value="SH3_Tf2-1"/>
</dbReference>
<feature type="region of interest" description="Disordered" evidence="1">
    <location>
        <begin position="392"/>
        <end position="450"/>
    </location>
</feature>
<dbReference type="PANTHER" id="PTHR46148">
    <property type="entry name" value="CHROMO DOMAIN-CONTAINING PROTEIN"/>
    <property type="match status" value="1"/>
</dbReference>
<sequence>MTFSLSSETLDTLDTSSTSLISQASGLGDGVDSQSKVPDEQHLKTTGADERTGSILGVPNVPIYESESDDDNDGNIGNDGDDDANDDDKQESDDKNNDDEEIDKEKIDDEETMDEEEDDEVVKSGSEQEEEDAHVTLTHVLDTQKTGGLTQSSSVSSNFISKLQNLDNLADNEIASLMDTSTHHATTILEITSSFTTPTPLPPPFFNPLSQQATPTSNPTTLETTTLLLALLDFASIFNFNERVINLEKDLSVIKQVDQYAQALSSIPAIVDRYIDNKLEKAINKAIQAYNFDCREEAQAEKREYIKQVDSTVRTIIKEEFNAQLPQILPQANSKSSFEAATTLLEFELTKILIDKMEMNKSFDIADYKTELYDALVKSYNTNKDIFESYGEFDPEEDLKEDDEDPADYLTDRGDKEESFEDDDDEEEEDEDEDEEKEEHPTLADSIPPPPVHRITASISILAQAPVSFLFKAEVERLLALPTPPPSPLTLYSSPLPHIPSPPLPASPTYPLGYRAVMIWLRAESPSTSYPLTLPPSIVLLDTRASMAMIRAATPSTYILAPRSETPTSRTPPLLPIPLPTSSPPLLLPSTDRRVDVPKVTLPPWKRLCIALSLRFKVDECSYAPTARPTRGFSADYGFVGTIDAEIRRDPDKEIGYGINVWEDPNKIAEEIPTTDVAELSQRMTDFVTTISQDTDEIYGRLDDAQDDRFLMIGQLNSLRRDRHSLARTARLMESEARTFHEAWVQFMDASDMTRSETQMVALQSQQRPSRDPAHPDKKMAQKRTTRSSPATTTTTTTLVTNAQLKALIDQGVADALAAHDELAMMCARMFPEESDKSKRYVSGLPNMIHRSVMASKPKTMQDAIEFTTELMDKKISTFAERQAENKRKFKDTSKNNQNQQKNKRQNTGRAYIAWSGKKKPYRGSKPLCLKCNYHHDGPCAPKCYKCNRFGHLACDYRSPTNANTANNQRSIKAGQKATCFECGAQEHFKIECPKLKNNKHGNQGGNGNAPAKVYVVGHARTNLDLNSVTGTFLLNNRYASILFNTGTDRSFVSIAFSSQIYITPTTLDHYYDVELAEGRIVGLNNIIRDKFVIVFIDDILIYSKNKKEHEEQLKEILELLKKRSCMLTSLNVNFGFLSYNFSAMSLQKALGSSLDISTAYHPQTDGQSERTIQTLKDMLHTCVIDFGKGWVNHLPLVEFSYNNSYHTSIKAGPFEALYGQKCRSPVCWAKSYANSKRKPMEFQVRDKVMLKFLPWKGVIHFGKRGKLNTKYVRPFKVLEKVGFIAYKLELPQELSRVHNTFHVSNLKKCYADEPLAVPLDGLYFDDKLHFVEEPIEIMDREVKGLKQSRIPIVKRSRDDKDKDQDPSAGSDRGTKRRKSSKDVASFRDSRSKEKNSSTTSKDASQSQHKSFSKSAHVEDPSHTIDDSGMQQDQEFVTGDNDEQPADKEITKADWFKKLERPPTPDPDWRLKYHLKECSKATTKRLDWHNHENKSYLFDLKKPLPLIQDHQGRQIIPQYYFINNDLEYMKGGDLNRRYSTFMTKTKAATYDLKWIEDLISKLWSPVQKYDYGYLEEIEVRQDDQKLYTFREGDFKRLCLQVMARSMMFWFALHDIAAGIRMEYLPMRKWSNLGKRQAQIMIQDIDKQLYQRRLMWNLEKFFGGGEYRNDLRLLERTI</sequence>
<dbReference type="GO" id="GO:0003964">
    <property type="term" value="F:RNA-directed DNA polymerase activity"/>
    <property type="evidence" value="ECO:0007669"/>
    <property type="project" value="UniProtKB-KW"/>
</dbReference>
<reference evidence="3" key="1">
    <citation type="journal article" date="2019" name="Sci. Rep.">
        <title>Draft genome of Tanacetum cinerariifolium, the natural source of mosquito coil.</title>
        <authorList>
            <person name="Yamashiro T."/>
            <person name="Shiraishi A."/>
            <person name="Satake H."/>
            <person name="Nakayama K."/>
        </authorList>
    </citation>
    <scope>NUCLEOTIDE SEQUENCE</scope>
</reference>
<dbReference type="InterPro" id="IPR001584">
    <property type="entry name" value="Integrase_cat-core"/>
</dbReference>
<feature type="compositionally biased region" description="Basic and acidic residues" evidence="1">
    <location>
        <begin position="1445"/>
        <end position="1461"/>
    </location>
</feature>
<feature type="domain" description="Integrase catalytic" evidence="2">
    <location>
        <begin position="1061"/>
        <end position="1222"/>
    </location>
</feature>
<feature type="compositionally biased region" description="Basic and acidic residues" evidence="1">
    <location>
        <begin position="769"/>
        <end position="780"/>
    </location>
</feature>
<gene>
    <name evidence="3" type="ORF">Tci_028022</name>
</gene>
<accession>A0A6L2L780</accession>
<keyword evidence="3" id="KW-0548">Nucleotidyltransferase</keyword>
<feature type="compositionally biased region" description="Basic and acidic residues" evidence="1">
    <location>
        <begin position="882"/>
        <end position="894"/>
    </location>
</feature>
<dbReference type="Gene3D" id="4.10.60.10">
    <property type="entry name" value="Zinc finger, CCHC-type"/>
    <property type="match status" value="1"/>
</dbReference>
<proteinExistence type="predicted"/>
<evidence type="ECO:0000259" key="2">
    <source>
        <dbReference type="PROSITE" id="PS50994"/>
    </source>
</evidence>
<evidence type="ECO:0000256" key="1">
    <source>
        <dbReference type="SAM" id="MobiDB-lite"/>
    </source>
</evidence>
<feature type="compositionally biased region" description="Basic and acidic residues" evidence="1">
    <location>
        <begin position="37"/>
        <end position="52"/>
    </location>
</feature>
<feature type="compositionally biased region" description="Acidic residues" evidence="1">
    <location>
        <begin position="418"/>
        <end position="437"/>
    </location>
</feature>
<dbReference type="InterPro" id="IPR012337">
    <property type="entry name" value="RNaseH-like_sf"/>
</dbReference>
<feature type="compositionally biased region" description="Acidic residues" evidence="1">
    <location>
        <begin position="392"/>
        <end position="407"/>
    </location>
</feature>
<protein>
    <submittedName>
        <fullName evidence="3">Putative reverse transcriptase domain-containing protein</fullName>
    </submittedName>
</protein>
<dbReference type="Gene3D" id="3.30.420.10">
    <property type="entry name" value="Ribonuclease H-like superfamily/Ribonuclease H"/>
    <property type="match status" value="1"/>
</dbReference>
<dbReference type="Pfam" id="PF24626">
    <property type="entry name" value="SH3_Tf2-1"/>
    <property type="match status" value="1"/>
</dbReference>
<comment type="caution">
    <text evidence="3">The sequence shown here is derived from an EMBL/GenBank/DDBJ whole genome shotgun (WGS) entry which is preliminary data.</text>
</comment>
<dbReference type="InterPro" id="IPR001878">
    <property type="entry name" value="Znf_CCHC"/>
</dbReference>
<dbReference type="SUPFAM" id="SSF53098">
    <property type="entry name" value="Ribonuclease H-like"/>
    <property type="match status" value="1"/>
</dbReference>
<dbReference type="SMART" id="SM00343">
    <property type="entry name" value="ZnF_C2HC"/>
    <property type="match status" value="2"/>
</dbReference>
<feature type="region of interest" description="Disordered" evidence="1">
    <location>
        <begin position="761"/>
        <end position="795"/>
    </location>
</feature>
<feature type="region of interest" description="Disordered" evidence="1">
    <location>
        <begin position="1350"/>
        <end position="1461"/>
    </location>
</feature>
<organism evidence="3">
    <name type="scientific">Tanacetum cinerariifolium</name>
    <name type="common">Dalmatian daisy</name>
    <name type="synonym">Chrysanthemum cinerariifolium</name>
    <dbReference type="NCBI Taxonomy" id="118510"/>
    <lineage>
        <taxon>Eukaryota</taxon>
        <taxon>Viridiplantae</taxon>
        <taxon>Streptophyta</taxon>
        <taxon>Embryophyta</taxon>
        <taxon>Tracheophyta</taxon>
        <taxon>Spermatophyta</taxon>
        <taxon>Magnoliopsida</taxon>
        <taxon>eudicotyledons</taxon>
        <taxon>Gunneridae</taxon>
        <taxon>Pentapetalae</taxon>
        <taxon>asterids</taxon>
        <taxon>campanulids</taxon>
        <taxon>Asterales</taxon>
        <taxon>Asteraceae</taxon>
        <taxon>Asteroideae</taxon>
        <taxon>Anthemideae</taxon>
        <taxon>Anthemidinae</taxon>
        <taxon>Tanacetum</taxon>
    </lineage>
</organism>
<dbReference type="PANTHER" id="PTHR46148:SF59">
    <property type="entry name" value="NUCLEOTIDYLTRANSFERASE, RIBONUCLEASE H"/>
    <property type="match status" value="1"/>
</dbReference>
<feature type="compositionally biased region" description="Acidic residues" evidence="1">
    <location>
        <begin position="66"/>
        <end position="120"/>
    </location>
</feature>
<dbReference type="Pfam" id="PF08284">
    <property type="entry name" value="RVP_2"/>
    <property type="match status" value="1"/>
</dbReference>
<dbReference type="PROSITE" id="PS50994">
    <property type="entry name" value="INTEGRASE"/>
    <property type="match status" value="1"/>
</dbReference>
<dbReference type="InterPro" id="IPR036397">
    <property type="entry name" value="RNaseH_sf"/>
</dbReference>
<dbReference type="GO" id="GO:0008270">
    <property type="term" value="F:zinc ion binding"/>
    <property type="evidence" value="ECO:0007669"/>
    <property type="project" value="InterPro"/>
</dbReference>
<feature type="region of interest" description="Disordered" evidence="1">
    <location>
        <begin position="882"/>
        <end position="910"/>
    </location>
</feature>
<feature type="compositionally biased region" description="Basic and acidic residues" evidence="1">
    <location>
        <begin position="1416"/>
        <end position="1426"/>
    </location>
</feature>
<dbReference type="EMBL" id="BKCJ010003596">
    <property type="protein sequence ID" value="GEU56044.1"/>
    <property type="molecule type" value="Genomic_DNA"/>
</dbReference>
<feature type="region of interest" description="Disordered" evidence="1">
    <location>
        <begin position="21"/>
        <end position="132"/>
    </location>
</feature>
<name>A0A6L2L780_TANCI</name>
<keyword evidence="3" id="KW-0695">RNA-directed DNA polymerase</keyword>
<dbReference type="GO" id="GO:0003676">
    <property type="term" value="F:nucleic acid binding"/>
    <property type="evidence" value="ECO:0007669"/>
    <property type="project" value="InterPro"/>
</dbReference>
<feature type="compositionally biased region" description="Basic and acidic residues" evidence="1">
    <location>
        <begin position="1381"/>
        <end position="1396"/>
    </location>
</feature>
<feature type="compositionally biased region" description="Basic and acidic residues" evidence="1">
    <location>
        <begin position="1356"/>
        <end position="1366"/>
    </location>
</feature>
<evidence type="ECO:0000313" key="3">
    <source>
        <dbReference type="EMBL" id="GEU56044.1"/>
    </source>
</evidence>